<dbReference type="Proteomes" id="UP001138894">
    <property type="component" value="Unassembled WGS sequence"/>
</dbReference>
<dbReference type="InterPro" id="IPR026444">
    <property type="entry name" value="Secre_tail"/>
</dbReference>
<protein>
    <submittedName>
        <fullName evidence="5">M28 family peptidase</fullName>
    </submittedName>
</protein>
<evidence type="ECO:0000259" key="3">
    <source>
        <dbReference type="Pfam" id="PF04389"/>
    </source>
</evidence>
<feature type="domain" description="Secretion system C-terminal sorting" evidence="4">
    <location>
        <begin position="391"/>
        <end position="460"/>
    </location>
</feature>
<dbReference type="PANTHER" id="PTHR12147">
    <property type="entry name" value="METALLOPEPTIDASE M28 FAMILY MEMBER"/>
    <property type="match status" value="1"/>
</dbReference>
<dbReference type="GO" id="GO:0006508">
    <property type="term" value="P:proteolysis"/>
    <property type="evidence" value="ECO:0007669"/>
    <property type="project" value="InterPro"/>
</dbReference>
<evidence type="ECO:0000313" key="5">
    <source>
        <dbReference type="EMBL" id="MBV7269606.1"/>
    </source>
</evidence>
<comment type="caution">
    <text evidence="5">The sequence shown here is derived from an EMBL/GenBank/DDBJ whole genome shotgun (WGS) entry which is preliminary data.</text>
</comment>
<keyword evidence="6" id="KW-1185">Reference proteome</keyword>
<evidence type="ECO:0000256" key="1">
    <source>
        <dbReference type="ARBA" id="ARBA00022729"/>
    </source>
</evidence>
<dbReference type="InterPro" id="IPR007484">
    <property type="entry name" value="Peptidase_M28"/>
</dbReference>
<feature type="chain" id="PRO_5040990319" evidence="2">
    <location>
        <begin position="21"/>
        <end position="462"/>
    </location>
</feature>
<dbReference type="NCBIfam" id="TIGR04183">
    <property type="entry name" value="Por_Secre_tail"/>
    <property type="match status" value="1"/>
</dbReference>
<dbReference type="EMBL" id="JAGSPD010000007">
    <property type="protein sequence ID" value="MBV7269606.1"/>
    <property type="molecule type" value="Genomic_DNA"/>
</dbReference>
<keyword evidence="1 2" id="KW-0732">Signal</keyword>
<dbReference type="Pfam" id="PF04389">
    <property type="entry name" value="Peptidase_M28"/>
    <property type="match status" value="1"/>
</dbReference>
<sequence length="462" mass="50681">MKKILLSVSSVLAVLGFSYAQSVEDLMNQISNANLQTGVAQLSGEQTAMINGTMQTITSRVQSNNDLAANYIKERLEALPNLTVEFQNFNTSGKNVIATKVGKTNPDNIYIVCAHNDSVTTFCADDNATGVSAVLEVARVLSSQCIDNTIVYALWDEEEIGLLGANFYAQQAADETNGNTRDNILGVINMDMIGYDGDAPGTAGDNEFDIDVRDIANSVAIKDDLIDILNTYTFDLSEIVVNPGTTASDHSRFWNQGYSAVLIGESWETNDQTPDYHTSDDRVDDIDFQYMTELTKLVTAYMAIKAGLLAVDNTIAQSQTELVSNETSGAYQWYNCDTDSEIPGETNQVFTPITTGNYAVEVSNGTCTEMSSCISFSVLSTEEFLKDEISLFPNPVISKLKIENFTETELNITINDILGKVIDKQSSLKRHIKIEFDNVPSGVYFVTLKSETKSSTYKIVKD</sequence>
<dbReference type="InterPro" id="IPR045175">
    <property type="entry name" value="M28_fam"/>
</dbReference>
<dbReference type="AlphaFoldDB" id="A0A9X1JNP3"/>
<proteinExistence type="predicted"/>
<feature type="domain" description="Peptidase M28" evidence="3">
    <location>
        <begin position="95"/>
        <end position="301"/>
    </location>
</feature>
<accession>A0A9X1JNP3</accession>
<dbReference type="GO" id="GO:0008235">
    <property type="term" value="F:metalloexopeptidase activity"/>
    <property type="evidence" value="ECO:0007669"/>
    <property type="project" value="InterPro"/>
</dbReference>
<dbReference type="RefSeq" id="WP_218546356.1">
    <property type="nucleotide sequence ID" value="NZ_JAGSPD010000007.1"/>
</dbReference>
<dbReference type="Pfam" id="PF18962">
    <property type="entry name" value="Por_Secre_tail"/>
    <property type="match status" value="1"/>
</dbReference>
<dbReference type="PANTHER" id="PTHR12147:SF26">
    <property type="entry name" value="PEPTIDASE M28 DOMAIN-CONTAINING PROTEIN"/>
    <property type="match status" value="1"/>
</dbReference>
<name>A0A9X1JNP3_9FLAO</name>
<gene>
    <name evidence="5" type="ORF">KCG49_10460</name>
</gene>
<evidence type="ECO:0000256" key="2">
    <source>
        <dbReference type="SAM" id="SignalP"/>
    </source>
</evidence>
<feature type="signal peptide" evidence="2">
    <location>
        <begin position="1"/>
        <end position="20"/>
    </location>
</feature>
<organism evidence="5 6">
    <name type="scientific">Winogradskyella luteola</name>
    <dbReference type="NCBI Taxonomy" id="2828330"/>
    <lineage>
        <taxon>Bacteria</taxon>
        <taxon>Pseudomonadati</taxon>
        <taxon>Bacteroidota</taxon>
        <taxon>Flavobacteriia</taxon>
        <taxon>Flavobacteriales</taxon>
        <taxon>Flavobacteriaceae</taxon>
        <taxon>Winogradskyella</taxon>
    </lineage>
</organism>
<reference evidence="5" key="1">
    <citation type="submission" date="2021-04" db="EMBL/GenBank/DDBJ databases">
        <authorList>
            <person name="Pira H."/>
            <person name="Risdian C."/>
            <person name="Wink J."/>
        </authorList>
    </citation>
    <scope>NUCLEOTIDE SEQUENCE</scope>
    <source>
        <strain evidence="5">WHY3</strain>
    </source>
</reference>
<evidence type="ECO:0000259" key="4">
    <source>
        <dbReference type="Pfam" id="PF18962"/>
    </source>
</evidence>
<evidence type="ECO:0000313" key="6">
    <source>
        <dbReference type="Proteomes" id="UP001138894"/>
    </source>
</evidence>